<keyword evidence="3" id="KW-1185">Reference proteome</keyword>
<dbReference type="EMBL" id="CCMZ01000028">
    <property type="protein sequence ID" value="CDX21172.1"/>
    <property type="molecule type" value="Genomic_DNA"/>
</dbReference>
<evidence type="ECO:0000313" key="3">
    <source>
        <dbReference type="Proteomes" id="UP000045285"/>
    </source>
</evidence>
<sequence length="315" mass="35169">MRASRGHRPSRSAYISGQPKNPMTVHVGFLLIPGFPLLSFASVIESLRAANTLSGKQLYRWSLISIDGLTVEASNNLSFAPDDKLGTDLHFDYLFVCAGGNPALFKHEPTFKWLKWLSRQNTKIGGLSGGAYILARAGILSGYRITLHWEHAPAFVEDYPNLDLRRSLFEIDRDRLTSGGGSASLDMMHALIAQQNGPELAVAVSDWLLQTQIREGEGPQRMELRERLGVTSAPLLRAVGRMEQSTEIPLSRKELSKVAQVSIRHLERLFQRYLGRSLGEHYIQIRLHKARELLRQTNLSVIEVAMASGFVVVVE</sequence>
<dbReference type="SMART" id="SM00342">
    <property type="entry name" value="HTH_ARAC"/>
    <property type="match status" value="1"/>
</dbReference>
<dbReference type="SUPFAM" id="SSF52317">
    <property type="entry name" value="Class I glutamine amidotransferase-like"/>
    <property type="match status" value="1"/>
</dbReference>
<gene>
    <name evidence="2" type="primary">cdhR</name>
    <name evidence="2" type="ORF">MPL3356_340212</name>
</gene>
<dbReference type="GO" id="GO:0003700">
    <property type="term" value="F:DNA-binding transcription factor activity"/>
    <property type="evidence" value="ECO:0007669"/>
    <property type="project" value="InterPro"/>
</dbReference>
<dbReference type="InterPro" id="IPR029062">
    <property type="entry name" value="Class_I_gatase-like"/>
</dbReference>
<dbReference type="InterPro" id="IPR002818">
    <property type="entry name" value="DJ-1/PfpI"/>
</dbReference>
<evidence type="ECO:0000313" key="2">
    <source>
        <dbReference type="EMBL" id="CDX21172.1"/>
    </source>
</evidence>
<dbReference type="Gene3D" id="3.40.50.880">
    <property type="match status" value="1"/>
</dbReference>
<feature type="domain" description="HTH araC/xylS-type" evidence="1">
    <location>
        <begin position="236"/>
        <end position="310"/>
    </location>
</feature>
<dbReference type="PANTHER" id="PTHR43130:SF3">
    <property type="entry name" value="HTH-TYPE TRANSCRIPTIONAL REGULATOR RV1931C"/>
    <property type="match status" value="1"/>
</dbReference>
<dbReference type="Gene3D" id="1.10.10.60">
    <property type="entry name" value="Homeodomain-like"/>
    <property type="match status" value="1"/>
</dbReference>
<dbReference type="PROSITE" id="PS01124">
    <property type="entry name" value="HTH_ARAC_FAMILY_2"/>
    <property type="match status" value="1"/>
</dbReference>
<dbReference type="Pfam" id="PF01965">
    <property type="entry name" value="DJ-1_PfpI"/>
    <property type="match status" value="1"/>
</dbReference>
<dbReference type="Proteomes" id="UP000045285">
    <property type="component" value="Unassembled WGS sequence"/>
</dbReference>
<dbReference type="PANTHER" id="PTHR43130">
    <property type="entry name" value="ARAC-FAMILY TRANSCRIPTIONAL REGULATOR"/>
    <property type="match status" value="1"/>
</dbReference>
<reference evidence="3" key="1">
    <citation type="submission" date="2014-08" db="EMBL/GenBank/DDBJ databases">
        <authorList>
            <person name="Moulin L."/>
        </authorList>
    </citation>
    <scope>NUCLEOTIDE SEQUENCE [LARGE SCALE GENOMIC DNA]</scope>
</reference>
<dbReference type="CDD" id="cd03136">
    <property type="entry name" value="GATase1_AraC_ArgR_like"/>
    <property type="match status" value="1"/>
</dbReference>
<proteinExistence type="predicted"/>
<dbReference type="InterPro" id="IPR052158">
    <property type="entry name" value="INH-QAR"/>
</dbReference>
<organism evidence="2 3">
    <name type="scientific">Mesorhizobium plurifarium</name>
    <dbReference type="NCBI Taxonomy" id="69974"/>
    <lineage>
        <taxon>Bacteria</taxon>
        <taxon>Pseudomonadati</taxon>
        <taxon>Pseudomonadota</taxon>
        <taxon>Alphaproteobacteria</taxon>
        <taxon>Hyphomicrobiales</taxon>
        <taxon>Phyllobacteriaceae</taxon>
        <taxon>Mesorhizobium</taxon>
    </lineage>
</organism>
<dbReference type="InterPro" id="IPR018060">
    <property type="entry name" value="HTH_AraC"/>
</dbReference>
<dbReference type="Pfam" id="PF12833">
    <property type="entry name" value="HTH_18"/>
    <property type="match status" value="1"/>
</dbReference>
<protein>
    <submittedName>
        <fullName evidence="2">HTH-type transcriptional regulator CdhR</fullName>
    </submittedName>
</protein>
<evidence type="ECO:0000259" key="1">
    <source>
        <dbReference type="PROSITE" id="PS01124"/>
    </source>
</evidence>
<accession>A0A090DVV5</accession>
<dbReference type="AlphaFoldDB" id="A0A090DVV5"/>
<name>A0A090DVV5_MESPL</name>
<dbReference type="GO" id="GO:0043565">
    <property type="term" value="F:sequence-specific DNA binding"/>
    <property type="evidence" value="ECO:0007669"/>
    <property type="project" value="InterPro"/>
</dbReference>